<sequence length="246" mass="27887">MQSDDSEEDDYNLDEEDEEDALRYILNADDGNLRGYQMLRGQLDTTKRVATKKALRELQSVQISDLPEKERTCVICYNDFGVESPEGINEQPLRLPRCKHVFGDHCIKKWFKESDSCPYCRDKLPSEIAIPFGAAAMHDMIRRERRATMAARNQYAQRWVCCVCVCNDEFGLLIRDLAPFSALHYPPRGMGGPSQAAPTSFERGTATNASRSDNSPPRSAWPQTGDRRSPPSEASDNSRRTRPRHG</sequence>
<protein>
    <recommendedName>
        <fullName evidence="6">RING-type domain-containing protein</fullName>
    </recommendedName>
</protein>
<dbReference type="GO" id="GO:0008270">
    <property type="term" value="F:zinc ion binding"/>
    <property type="evidence" value="ECO:0007669"/>
    <property type="project" value="UniProtKB-KW"/>
</dbReference>
<dbReference type="GO" id="GO:0005634">
    <property type="term" value="C:nucleus"/>
    <property type="evidence" value="ECO:0007669"/>
    <property type="project" value="TreeGrafter"/>
</dbReference>
<feature type="region of interest" description="Disordered" evidence="5">
    <location>
        <begin position="190"/>
        <end position="246"/>
    </location>
</feature>
<feature type="domain" description="RING-type" evidence="6">
    <location>
        <begin position="73"/>
        <end position="121"/>
    </location>
</feature>
<keyword evidence="2 4" id="KW-0863">Zinc-finger</keyword>
<evidence type="ECO:0000256" key="2">
    <source>
        <dbReference type="ARBA" id="ARBA00022771"/>
    </source>
</evidence>
<dbReference type="Proteomes" id="UP001321749">
    <property type="component" value="Unassembled WGS sequence"/>
</dbReference>
<dbReference type="PANTHER" id="PTHR45931">
    <property type="entry name" value="SI:CH211-59O9.10"/>
    <property type="match status" value="1"/>
</dbReference>
<dbReference type="SMART" id="SM00184">
    <property type="entry name" value="RING"/>
    <property type="match status" value="1"/>
</dbReference>
<dbReference type="InterPro" id="IPR001841">
    <property type="entry name" value="Znf_RING"/>
</dbReference>
<comment type="caution">
    <text evidence="7">The sequence shown here is derived from an EMBL/GenBank/DDBJ whole genome shotgun (WGS) entry which is preliminary data.</text>
</comment>
<keyword evidence="3" id="KW-0862">Zinc</keyword>
<dbReference type="Pfam" id="PF13639">
    <property type="entry name" value="zf-RING_2"/>
    <property type="match status" value="1"/>
</dbReference>
<dbReference type="Gene3D" id="3.30.40.10">
    <property type="entry name" value="Zinc/RING finger domain, C3HC4 (zinc finger)"/>
    <property type="match status" value="1"/>
</dbReference>
<proteinExistence type="predicted"/>
<evidence type="ECO:0000259" key="6">
    <source>
        <dbReference type="PROSITE" id="PS50089"/>
    </source>
</evidence>
<dbReference type="GO" id="GO:0006511">
    <property type="term" value="P:ubiquitin-dependent protein catabolic process"/>
    <property type="evidence" value="ECO:0007669"/>
    <property type="project" value="TreeGrafter"/>
</dbReference>
<evidence type="ECO:0000256" key="5">
    <source>
        <dbReference type="SAM" id="MobiDB-lite"/>
    </source>
</evidence>
<evidence type="ECO:0000256" key="3">
    <source>
        <dbReference type="ARBA" id="ARBA00022833"/>
    </source>
</evidence>
<accession>A0AAV9HEM2</accession>
<evidence type="ECO:0000256" key="4">
    <source>
        <dbReference type="PROSITE-ProRule" id="PRU00175"/>
    </source>
</evidence>
<keyword evidence="1" id="KW-0479">Metal-binding</keyword>
<gene>
    <name evidence="7" type="ORF">QBC42DRAFT_184228</name>
</gene>
<dbReference type="PROSITE" id="PS50089">
    <property type="entry name" value="ZF_RING_2"/>
    <property type="match status" value="1"/>
</dbReference>
<reference evidence="7" key="2">
    <citation type="submission" date="2023-06" db="EMBL/GenBank/DDBJ databases">
        <authorList>
            <consortium name="Lawrence Berkeley National Laboratory"/>
            <person name="Mondo S.J."/>
            <person name="Hensen N."/>
            <person name="Bonometti L."/>
            <person name="Westerberg I."/>
            <person name="Brannstrom I.O."/>
            <person name="Guillou S."/>
            <person name="Cros-Aarteil S."/>
            <person name="Calhoun S."/>
            <person name="Haridas S."/>
            <person name="Kuo A."/>
            <person name="Pangilinan J."/>
            <person name="Riley R."/>
            <person name="Labutti K."/>
            <person name="Andreopoulos B."/>
            <person name="Lipzen A."/>
            <person name="Chen C."/>
            <person name="Yanf M."/>
            <person name="Daum C."/>
            <person name="Ng V."/>
            <person name="Clum A."/>
            <person name="Steindorff A."/>
            <person name="Ohm R."/>
            <person name="Martin F."/>
            <person name="Silar P."/>
            <person name="Natvig D."/>
            <person name="Lalanne C."/>
            <person name="Gautier V."/>
            <person name="Ament-Velasquez S.L."/>
            <person name="Kruys A."/>
            <person name="Hutchinson M.I."/>
            <person name="Powell A.J."/>
            <person name="Barry K."/>
            <person name="Miller A.N."/>
            <person name="Grigoriev I.V."/>
            <person name="Debuchy R."/>
            <person name="Gladieux P."/>
            <person name="Thoren M.H."/>
            <person name="Johannesson H."/>
        </authorList>
    </citation>
    <scope>NUCLEOTIDE SEQUENCE</scope>
    <source>
        <strain evidence="7">PSN324</strain>
    </source>
</reference>
<feature type="non-terminal residue" evidence="7">
    <location>
        <position position="246"/>
    </location>
</feature>
<evidence type="ECO:0000313" key="8">
    <source>
        <dbReference type="Proteomes" id="UP001321749"/>
    </source>
</evidence>
<keyword evidence="8" id="KW-1185">Reference proteome</keyword>
<reference evidence="7" key="1">
    <citation type="journal article" date="2023" name="Mol. Phylogenet. Evol.">
        <title>Genome-scale phylogeny and comparative genomics of the fungal order Sordariales.</title>
        <authorList>
            <person name="Hensen N."/>
            <person name="Bonometti L."/>
            <person name="Westerberg I."/>
            <person name="Brannstrom I.O."/>
            <person name="Guillou S."/>
            <person name="Cros-Aarteil S."/>
            <person name="Calhoun S."/>
            <person name="Haridas S."/>
            <person name="Kuo A."/>
            <person name="Mondo S."/>
            <person name="Pangilinan J."/>
            <person name="Riley R."/>
            <person name="LaButti K."/>
            <person name="Andreopoulos B."/>
            <person name="Lipzen A."/>
            <person name="Chen C."/>
            <person name="Yan M."/>
            <person name="Daum C."/>
            <person name="Ng V."/>
            <person name="Clum A."/>
            <person name="Steindorff A."/>
            <person name="Ohm R.A."/>
            <person name="Martin F."/>
            <person name="Silar P."/>
            <person name="Natvig D.O."/>
            <person name="Lalanne C."/>
            <person name="Gautier V."/>
            <person name="Ament-Velasquez S.L."/>
            <person name="Kruys A."/>
            <person name="Hutchinson M.I."/>
            <person name="Powell A.J."/>
            <person name="Barry K."/>
            <person name="Miller A.N."/>
            <person name="Grigoriev I.V."/>
            <person name="Debuchy R."/>
            <person name="Gladieux P."/>
            <person name="Hiltunen Thoren M."/>
            <person name="Johannesson H."/>
        </authorList>
    </citation>
    <scope>NUCLEOTIDE SEQUENCE</scope>
    <source>
        <strain evidence="7">PSN324</strain>
    </source>
</reference>
<dbReference type="InterPro" id="IPR013083">
    <property type="entry name" value="Znf_RING/FYVE/PHD"/>
</dbReference>
<feature type="compositionally biased region" description="Polar residues" evidence="5">
    <location>
        <begin position="205"/>
        <end position="217"/>
    </location>
</feature>
<organism evidence="7 8">
    <name type="scientific">Cladorrhinum samala</name>
    <dbReference type="NCBI Taxonomy" id="585594"/>
    <lineage>
        <taxon>Eukaryota</taxon>
        <taxon>Fungi</taxon>
        <taxon>Dikarya</taxon>
        <taxon>Ascomycota</taxon>
        <taxon>Pezizomycotina</taxon>
        <taxon>Sordariomycetes</taxon>
        <taxon>Sordariomycetidae</taxon>
        <taxon>Sordariales</taxon>
        <taxon>Podosporaceae</taxon>
        <taxon>Cladorrhinum</taxon>
    </lineage>
</organism>
<dbReference type="SUPFAM" id="SSF57850">
    <property type="entry name" value="RING/U-box"/>
    <property type="match status" value="1"/>
</dbReference>
<dbReference type="InterPro" id="IPR051834">
    <property type="entry name" value="RING_finger_E3_ligase"/>
</dbReference>
<evidence type="ECO:0000313" key="7">
    <source>
        <dbReference type="EMBL" id="KAK4459100.1"/>
    </source>
</evidence>
<name>A0AAV9HEM2_9PEZI</name>
<dbReference type="GO" id="GO:0061630">
    <property type="term" value="F:ubiquitin protein ligase activity"/>
    <property type="evidence" value="ECO:0007669"/>
    <property type="project" value="TreeGrafter"/>
</dbReference>
<dbReference type="EMBL" id="MU865046">
    <property type="protein sequence ID" value="KAK4459100.1"/>
    <property type="molecule type" value="Genomic_DNA"/>
</dbReference>
<evidence type="ECO:0000256" key="1">
    <source>
        <dbReference type="ARBA" id="ARBA00022723"/>
    </source>
</evidence>
<dbReference type="PANTHER" id="PTHR45931:SF3">
    <property type="entry name" value="RING ZINC FINGER-CONTAINING PROTEIN"/>
    <property type="match status" value="1"/>
</dbReference>
<dbReference type="AlphaFoldDB" id="A0AAV9HEM2"/>